<organism evidence="1 2">
    <name type="scientific">Mythimna loreyi</name>
    <dbReference type="NCBI Taxonomy" id="667449"/>
    <lineage>
        <taxon>Eukaryota</taxon>
        <taxon>Metazoa</taxon>
        <taxon>Ecdysozoa</taxon>
        <taxon>Arthropoda</taxon>
        <taxon>Hexapoda</taxon>
        <taxon>Insecta</taxon>
        <taxon>Pterygota</taxon>
        <taxon>Neoptera</taxon>
        <taxon>Endopterygota</taxon>
        <taxon>Lepidoptera</taxon>
        <taxon>Glossata</taxon>
        <taxon>Ditrysia</taxon>
        <taxon>Noctuoidea</taxon>
        <taxon>Noctuidae</taxon>
        <taxon>Noctuinae</taxon>
        <taxon>Hadenini</taxon>
        <taxon>Mythimna</taxon>
    </lineage>
</organism>
<dbReference type="EMBL" id="CM056794">
    <property type="protein sequence ID" value="KAJ8717397.1"/>
    <property type="molecule type" value="Genomic_DNA"/>
</dbReference>
<proteinExistence type="predicted"/>
<sequence length="363" mass="39155">MPKFNLVHDMAEIKLVEVRRFMVDCLKAAGAPESEAQAHADLLMHADTVGHYSHGLNRLEFYINDINNGTCIPDKKPEILKDVGATAWVDGHDALGATVGNFCMKLAIQKAKQFGVGWVAAKSCNHFGMAGYWALLAEREDLIGMAFTNTSPVMVPTRSTQSALGTNPLSVAVPAIGGDKLVVDMATTSVSMGKIECQFNKEEPLPPGWALGPDGKPTTDPKAALTAGKLMPLGGEERTSGYKGYALSAMVEMFTSGLSGSKMTHQIRNWALDLQDPLSLGQSFAAINPDFFAPGFKDRVTDCLSFWRNLEAADPSLPILAPGDKEHKIGEATLAKGTVNYPRKQVEAMDILAKKIGVKPLRR</sequence>
<name>A0ACC2QIN4_9NEOP</name>
<gene>
    <name evidence="1" type="ORF">PYW08_005796</name>
</gene>
<evidence type="ECO:0000313" key="1">
    <source>
        <dbReference type="EMBL" id="KAJ8717397.1"/>
    </source>
</evidence>
<protein>
    <submittedName>
        <fullName evidence="1">Uncharacterized protein</fullName>
    </submittedName>
</protein>
<comment type="caution">
    <text evidence="1">The sequence shown here is derived from an EMBL/GenBank/DDBJ whole genome shotgun (WGS) entry which is preliminary data.</text>
</comment>
<accession>A0ACC2QIN4</accession>
<evidence type="ECO:0000313" key="2">
    <source>
        <dbReference type="Proteomes" id="UP001231649"/>
    </source>
</evidence>
<reference evidence="1" key="1">
    <citation type="submission" date="2023-03" db="EMBL/GenBank/DDBJ databases">
        <title>Chromosome-level genomes of two armyworms, Mythimna separata and Mythimna loreyi, provide insights into the biosynthesis and reception of sex pheromones.</title>
        <authorList>
            <person name="Zhao H."/>
        </authorList>
    </citation>
    <scope>NUCLEOTIDE SEQUENCE</scope>
    <source>
        <strain evidence="1">BeijingLab</strain>
    </source>
</reference>
<keyword evidence="2" id="KW-1185">Reference proteome</keyword>
<dbReference type="Proteomes" id="UP001231649">
    <property type="component" value="Chromosome 18"/>
</dbReference>